<keyword evidence="2" id="KW-1185">Reference proteome</keyword>
<evidence type="ECO:0000313" key="1">
    <source>
        <dbReference type="EMBL" id="OXA62628.1"/>
    </source>
</evidence>
<dbReference type="AlphaFoldDB" id="A0A226EZK8"/>
<protein>
    <submittedName>
        <fullName evidence="1">Uncharacterized protein</fullName>
    </submittedName>
</protein>
<proteinExistence type="predicted"/>
<organism evidence="1 2">
    <name type="scientific">Folsomia candida</name>
    <name type="common">Springtail</name>
    <dbReference type="NCBI Taxonomy" id="158441"/>
    <lineage>
        <taxon>Eukaryota</taxon>
        <taxon>Metazoa</taxon>
        <taxon>Ecdysozoa</taxon>
        <taxon>Arthropoda</taxon>
        <taxon>Hexapoda</taxon>
        <taxon>Collembola</taxon>
        <taxon>Entomobryomorpha</taxon>
        <taxon>Isotomoidea</taxon>
        <taxon>Isotomidae</taxon>
        <taxon>Proisotominae</taxon>
        <taxon>Folsomia</taxon>
    </lineage>
</organism>
<evidence type="ECO:0000313" key="2">
    <source>
        <dbReference type="Proteomes" id="UP000198287"/>
    </source>
</evidence>
<name>A0A226EZK8_FOLCA</name>
<dbReference type="EMBL" id="LNIX01000001">
    <property type="protein sequence ID" value="OXA62628.1"/>
    <property type="molecule type" value="Genomic_DNA"/>
</dbReference>
<dbReference type="Proteomes" id="UP000198287">
    <property type="component" value="Unassembled WGS sequence"/>
</dbReference>
<sequence>MSSGKNTRRPLTPTRRRKVIQFLQANQEMLDNMNDQDLVTALSDHIQKSDHWIQHSDVEHWWNQHGEARRSPSPKQQANQQAIVQQSSSEAMSLSSGLSEVTVVPTLEVNTILINSGGTIFRIPIHSNTHLVLDTNDNGEAFAEITSRDSKAIPGKNKAAIKKSSKLNQLVPFNKG</sequence>
<comment type="caution">
    <text evidence="1">The sequence shown here is derived from an EMBL/GenBank/DDBJ whole genome shotgun (WGS) entry which is preliminary data.</text>
</comment>
<reference evidence="1 2" key="1">
    <citation type="submission" date="2015-12" db="EMBL/GenBank/DDBJ databases">
        <title>The genome of Folsomia candida.</title>
        <authorList>
            <person name="Faddeeva A."/>
            <person name="Derks M.F."/>
            <person name="Anvar Y."/>
            <person name="Smit S."/>
            <person name="Van Straalen N."/>
            <person name="Roelofs D."/>
        </authorList>
    </citation>
    <scope>NUCLEOTIDE SEQUENCE [LARGE SCALE GENOMIC DNA]</scope>
    <source>
        <strain evidence="1 2">VU population</strain>
        <tissue evidence="1">Whole body</tissue>
    </source>
</reference>
<gene>
    <name evidence="1" type="ORF">Fcan01_01704</name>
</gene>
<accession>A0A226EZK8</accession>